<organism evidence="1 2">
    <name type="scientific">Pseudonocardia nematodicida</name>
    <dbReference type="NCBI Taxonomy" id="1206997"/>
    <lineage>
        <taxon>Bacteria</taxon>
        <taxon>Bacillati</taxon>
        <taxon>Actinomycetota</taxon>
        <taxon>Actinomycetes</taxon>
        <taxon>Pseudonocardiales</taxon>
        <taxon>Pseudonocardiaceae</taxon>
        <taxon>Pseudonocardia</taxon>
    </lineage>
</organism>
<evidence type="ECO:0000313" key="1">
    <source>
        <dbReference type="EMBL" id="MEQ3549493.1"/>
    </source>
</evidence>
<accession>A0ABV1K6M8</accession>
<dbReference type="Proteomes" id="UP001494902">
    <property type="component" value="Unassembled WGS sequence"/>
</dbReference>
<keyword evidence="2" id="KW-1185">Reference proteome</keyword>
<gene>
    <name evidence="1" type="ORF">WIS52_03330</name>
</gene>
<proteinExistence type="predicted"/>
<evidence type="ECO:0000313" key="2">
    <source>
        <dbReference type="Proteomes" id="UP001494902"/>
    </source>
</evidence>
<name>A0ABV1K6M8_9PSEU</name>
<protein>
    <submittedName>
        <fullName evidence="1">Uncharacterized protein</fullName>
    </submittedName>
</protein>
<dbReference type="EMBL" id="JBEDNQ010000001">
    <property type="protein sequence ID" value="MEQ3549493.1"/>
    <property type="molecule type" value="Genomic_DNA"/>
</dbReference>
<comment type="caution">
    <text evidence="1">The sequence shown here is derived from an EMBL/GenBank/DDBJ whole genome shotgun (WGS) entry which is preliminary data.</text>
</comment>
<reference evidence="1 2" key="1">
    <citation type="submission" date="2024-03" db="EMBL/GenBank/DDBJ databases">
        <title>Draft genome sequence of Pseudonocardia nematodicida JCM 31783.</title>
        <authorList>
            <person name="Butdee W."/>
            <person name="Duangmal K."/>
        </authorList>
    </citation>
    <scope>NUCLEOTIDE SEQUENCE [LARGE SCALE GENOMIC DNA]</scope>
    <source>
        <strain evidence="1 2">JCM 31783</strain>
    </source>
</reference>
<sequence>MWTQILLAATVVLGTAGTLREVLRGRPRPIRTRPGYDTRTPRL</sequence>
<dbReference type="RefSeq" id="WP_349296566.1">
    <property type="nucleotide sequence ID" value="NZ_JBEDNQ010000001.1"/>
</dbReference>